<dbReference type="InterPro" id="IPR029052">
    <property type="entry name" value="Metallo-depent_PP-like"/>
</dbReference>
<comment type="cofactor">
    <cofactor evidence="2">
        <name>a divalent metal cation</name>
        <dbReference type="ChEBI" id="CHEBI:60240"/>
    </cofactor>
</comment>
<comment type="similarity">
    <text evidence="1 2">Belongs to the metallophosphoesterase superfamily. YfcE family.</text>
</comment>
<accession>A0A1W1I1Y9</accession>
<dbReference type="RefSeq" id="WP_080885606.1">
    <property type="nucleotide sequence ID" value="NZ_LT828648.1"/>
</dbReference>
<dbReference type="NCBIfam" id="TIGR00040">
    <property type="entry name" value="yfcE"/>
    <property type="match status" value="1"/>
</dbReference>
<dbReference type="SUPFAM" id="SSF56300">
    <property type="entry name" value="Metallo-dependent phosphatases"/>
    <property type="match status" value="1"/>
</dbReference>
<evidence type="ECO:0000313" key="5">
    <source>
        <dbReference type="EMBL" id="SLM47004.1"/>
    </source>
</evidence>
<reference evidence="5 6" key="1">
    <citation type="submission" date="2017-03" db="EMBL/GenBank/DDBJ databases">
        <authorList>
            <person name="Afonso C.L."/>
            <person name="Miller P.J."/>
            <person name="Scott M.A."/>
            <person name="Spackman E."/>
            <person name="Goraichik I."/>
            <person name="Dimitrov K.M."/>
            <person name="Suarez D.L."/>
            <person name="Swayne D.E."/>
        </authorList>
    </citation>
    <scope>NUCLEOTIDE SEQUENCE [LARGE SCALE GENOMIC DNA]</scope>
    <source>
        <strain evidence="5">Genome sequencing of Nitrospira japonica strain NJ11</strain>
    </source>
</reference>
<feature type="domain" description="Calcineurin-like phosphoesterase" evidence="4">
    <location>
        <begin position="4"/>
        <end position="148"/>
    </location>
</feature>
<evidence type="ECO:0000313" key="6">
    <source>
        <dbReference type="Proteomes" id="UP000192042"/>
    </source>
</evidence>
<dbReference type="OrthoDB" id="9800565at2"/>
<feature type="region of interest" description="Disordered" evidence="3">
    <location>
        <begin position="160"/>
        <end position="193"/>
    </location>
</feature>
<sequence length="193" mass="21110">MDVHVGIIADTHGLFDPALRRHFQGVDRIIHAGDIGDIAVIDELQRIAPVVAVSGNVDRGQAGKFPAETVIDLAGYRIAVRHVIYEGGKIRRDARRFLDRVEPDICIFGHTHKPCIEWIGRLLLFNPGSAGPRRFSLPRSLGLLTIRNDGREVVHVPLAGRAERPPSAEGRGAGGLRSNHVVQSHGRSIRARG</sequence>
<dbReference type="InterPro" id="IPR000979">
    <property type="entry name" value="Phosphodiesterase_MJ0936/Vps29"/>
</dbReference>
<dbReference type="GO" id="GO:0046872">
    <property type="term" value="F:metal ion binding"/>
    <property type="evidence" value="ECO:0007669"/>
    <property type="project" value="UniProtKB-KW"/>
</dbReference>
<gene>
    <name evidence="5" type="ORF">NSJP_0832</name>
</gene>
<dbReference type="InterPro" id="IPR024654">
    <property type="entry name" value="Calcineurin-like_PHP_lpxH"/>
</dbReference>
<dbReference type="AlphaFoldDB" id="A0A1W1I1Y9"/>
<name>A0A1W1I1Y9_9BACT</name>
<evidence type="ECO:0000256" key="3">
    <source>
        <dbReference type="SAM" id="MobiDB-lite"/>
    </source>
</evidence>
<evidence type="ECO:0000256" key="1">
    <source>
        <dbReference type="ARBA" id="ARBA00008950"/>
    </source>
</evidence>
<dbReference type="STRING" id="1325564.NSJP_0832"/>
<dbReference type="EMBL" id="LT828648">
    <property type="protein sequence ID" value="SLM47004.1"/>
    <property type="molecule type" value="Genomic_DNA"/>
</dbReference>
<dbReference type="PANTHER" id="PTHR11124">
    <property type="entry name" value="VACUOLAR SORTING PROTEIN VPS29"/>
    <property type="match status" value="1"/>
</dbReference>
<dbReference type="Pfam" id="PF12850">
    <property type="entry name" value="Metallophos_2"/>
    <property type="match status" value="1"/>
</dbReference>
<keyword evidence="6" id="KW-1185">Reference proteome</keyword>
<protein>
    <recommendedName>
        <fullName evidence="2">Phosphoesterase</fullName>
        <ecNumber evidence="2">3.1.4.-</ecNumber>
    </recommendedName>
</protein>
<dbReference type="EC" id="3.1.4.-" evidence="2"/>
<evidence type="ECO:0000256" key="2">
    <source>
        <dbReference type="RuleBase" id="RU362039"/>
    </source>
</evidence>
<proteinExistence type="inferred from homology"/>
<dbReference type="Gene3D" id="3.60.21.10">
    <property type="match status" value="1"/>
</dbReference>
<dbReference type="GO" id="GO:0016787">
    <property type="term" value="F:hydrolase activity"/>
    <property type="evidence" value="ECO:0007669"/>
    <property type="project" value="UniProtKB-UniRule"/>
</dbReference>
<dbReference type="KEGG" id="nja:NSJP_0832"/>
<dbReference type="Proteomes" id="UP000192042">
    <property type="component" value="Chromosome I"/>
</dbReference>
<evidence type="ECO:0000259" key="4">
    <source>
        <dbReference type="Pfam" id="PF12850"/>
    </source>
</evidence>
<organism evidence="5 6">
    <name type="scientific">Nitrospira japonica</name>
    <dbReference type="NCBI Taxonomy" id="1325564"/>
    <lineage>
        <taxon>Bacteria</taxon>
        <taxon>Pseudomonadati</taxon>
        <taxon>Nitrospirota</taxon>
        <taxon>Nitrospiria</taxon>
        <taxon>Nitrospirales</taxon>
        <taxon>Nitrospiraceae</taxon>
        <taxon>Nitrospira</taxon>
    </lineage>
</organism>
<keyword evidence="2" id="KW-0479">Metal-binding</keyword>